<evidence type="ECO:0000313" key="5">
    <source>
        <dbReference type="Proteomes" id="UP000070080"/>
    </source>
</evidence>
<reference evidence="5" key="1">
    <citation type="submission" date="2016-01" db="EMBL/GenBank/DDBJ databases">
        <authorList>
            <person name="Mitreva M."/>
            <person name="Pepin K.H."/>
            <person name="Mihindukulasuriya K.A."/>
            <person name="Fulton R."/>
            <person name="Fronick C."/>
            <person name="O'Laughlin M."/>
            <person name="Miner T."/>
            <person name="Herter B."/>
            <person name="Rosa B.A."/>
            <person name="Cordes M."/>
            <person name="Tomlinson C."/>
            <person name="Wollam A."/>
            <person name="Palsikar V.B."/>
            <person name="Mardis E.R."/>
            <person name="Wilson R.K."/>
        </authorList>
    </citation>
    <scope>NUCLEOTIDE SEQUENCE [LARGE SCALE GENOMIC DNA]</scope>
    <source>
        <strain evidence="5">KA00274</strain>
    </source>
</reference>
<feature type="region of interest" description="Disordered" evidence="2">
    <location>
        <begin position="488"/>
        <end position="597"/>
    </location>
</feature>
<name>A0A133YGA2_9FIRM</name>
<dbReference type="EMBL" id="LSCV01000005">
    <property type="protein sequence ID" value="KXB42210.1"/>
    <property type="molecule type" value="Genomic_DNA"/>
</dbReference>
<evidence type="ECO:0000256" key="3">
    <source>
        <dbReference type="SAM" id="Phobius"/>
    </source>
</evidence>
<keyword evidence="1" id="KW-0175">Coiled coil</keyword>
<organism evidence="4 5">
    <name type="scientific">Amygdalobacter nucleatus</name>
    <dbReference type="NCBI Taxonomy" id="3029274"/>
    <lineage>
        <taxon>Bacteria</taxon>
        <taxon>Bacillati</taxon>
        <taxon>Bacillota</taxon>
        <taxon>Clostridia</taxon>
        <taxon>Eubacteriales</taxon>
        <taxon>Oscillospiraceae</taxon>
        <taxon>Amygdalobacter</taxon>
    </lineage>
</organism>
<dbReference type="OrthoDB" id="9815841at2"/>
<keyword evidence="5" id="KW-1185">Reference proteome</keyword>
<dbReference type="PATRIC" id="fig|1497955.3.peg.368"/>
<feature type="coiled-coil region" evidence="1">
    <location>
        <begin position="415"/>
        <end position="476"/>
    </location>
</feature>
<gene>
    <name evidence="4" type="ORF">HMPREF1872_00384</name>
</gene>
<keyword evidence="3" id="KW-0472">Membrane</keyword>
<feature type="region of interest" description="Disordered" evidence="2">
    <location>
        <begin position="893"/>
        <end position="918"/>
    </location>
</feature>
<dbReference type="SUPFAM" id="SSF58104">
    <property type="entry name" value="Methyl-accepting chemotaxis protein (MCP) signaling domain"/>
    <property type="match status" value="1"/>
</dbReference>
<dbReference type="PANTHER" id="PTHR34403:SF14">
    <property type="entry name" value="OS05G0225800 PROTEIN"/>
    <property type="match status" value="1"/>
</dbReference>
<accession>A0A133YGA2</accession>
<feature type="coiled-coil region" evidence="1">
    <location>
        <begin position="666"/>
        <end position="738"/>
    </location>
</feature>
<dbReference type="Gene3D" id="1.10.287.950">
    <property type="entry name" value="Methyl-accepting chemotaxis protein"/>
    <property type="match status" value="1"/>
</dbReference>
<proteinExistence type="predicted"/>
<feature type="compositionally biased region" description="Low complexity" evidence="2">
    <location>
        <begin position="898"/>
        <end position="912"/>
    </location>
</feature>
<sequence>MSKLKHKTNCKKQTKGVETTNQINLRYKILAFILALLMILGLFSSLPLFALNETEAKGAKQIDEAALKKAKAKLKDEVAKLPYTKEELIYVSLDPNNKADSKCLTPTVYVVNYFEAKQDCTVTDFGNYAEVHNLQPSKEWNVSKENGQSKIEFKLKKGEFFYYQGQLNDIALPWQIAYQYTLDGKVLSPAEIAHKDGHFKLEMSIKPNLKADTSFYDSYILQLQFALPLANFSNIKAKDAQISIAANKTNVVFMQLPKQTKTYVIEADAKDINLPSSNLTALPITFDLEADGLLGKQMGQLKALENGIGQLNSASNQLNNGYSKLSNGICELNIGSQKLANGGIELGDGAIKFSSGLQQYQAGLQQYLAGVGQLNSGMQEVKAGLSKAELQSYMSLLQDLQKYLTELPEGKEISLEELETKLDILTDTLEKFLTLLKQNQDLLSKILSLKVPPLDVAQMEKALNGITETVNELANMVDKLPDILALPNRNGVTPKPNSASKPAVTPSAKSAETPDGKLAVKPDTTPSVNAVTPDVKPSVAPDAKPSAATDTKPSVTPAETPDGKLAVKPDITPSVEPDAKPSAMPDTQPAAKRDMAPSVTPNVQAEATPNGNSAITNEAKSATSEAKAVMSNTAFTPTSFATPKKQTFVATSLSSLGPKPNPPFSLHDLKAKLHNLATELNKLQAQMKEISSFVEAIKKLKASLPDKALNVEELITKLNTTIEQLKKAKELIHKLRAEKNDAKLPSAKEIAEILDNIPKLIDGLNQLADGSSKLALNGAILSEKGGELVAGANQLTGGILMYVDGTFKLSKGVSKLADGAIKLEQGFQAFQAGFNKLSQATNGMSETAKQKMTQMINDLLGQNFSAHSFISDKNQKHTISQFVFIFPGTSASENAKTPEPSQQAESSSSNANVAPNKDSSFWQKLKALFKPASND</sequence>
<dbReference type="RefSeq" id="WP_066713217.1">
    <property type="nucleotide sequence ID" value="NZ_JARFNM010000001.1"/>
</dbReference>
<dbReference type="AlphaFoldDB" id="A0A133YGA2"/>
<evidence type="ECO:0000256" key="1">
    <source>
        <dbReference type="SAM" id="Coils"/>
    </source>
</evidence>
<evidence type="ECO:0000256" key="2">
    <source>
        <dbReference type="SAM" id="MobiDB-lite"/>
    </source>
</evidence>
<dbReference type="Proteomes" id="UP000070080">
    <property type="component" value="Unassembled WGS sequence"/>
</dbReference>
<dbReference type="PANTHER" id="PTHR34403">
    <property type="entry name" value="TOL-PAL SYSTEM PROTEIN TOLA"/>
    <property type="match status" value="1"/>
</dbReference>
<keyword evidence="3" id="KW-0812">Transmembrane</keyword>
<comment type="caution">
    <text evidence="4">The sequence shown here is derived from an EMBL/GenBank/DDBJ whole genome shotgun (WGS) entry which is preliminary data.</text>
</comment>
<evidence type="ECO:0000313" key="4">
    <source>
        <dbReference type="EMBL" id="KXB42210.1"/>
    </source>
</evidence>
<dbReference type="STRING" id="1497955.HMPREF1872_00384"/>
<protein>
    <submittedName>
        <fullName evidence="4">Uncharacterized protein</fullName>
    </submittedName>
</protein>
<keyword evidence="3" id="KW-1133">Transmembrane helix</keyword>
<dbReference type="InterPro" id="IPR050972">
    <property type="entry name" value="SDr-like"/>
</dbReference>
<feature type="transmembrane region" description="Helical" evidence="3">
    <location>
        <begin position="29"/>
        <end position="51"/>
    </location>
</feature>